<dbReference type="GO" id="GO:0004347">
    <property type="term" value="F:glucose-6-phosphate isomerase activity"/>
    <property type="evidence" value="ECO:0007669"/>
    <property type="project" value="InterPro"/>
</dbReference>
<comment type="similarity">
    <text evidence="1">Belongs to the PGI/PMI family.</text>
</comment>
<protein>
    <recommendedName>
        <fullName evidence="3">SIS domain-containing protein</fullName>
    </recommendedName>
</protein>
<dbReference type="InterPro" id="IPR001347">
    <property type="entry name" value="SIS_dom"/>
</dbReference>
<dbReference type="Proteomes" id="UP000177165">
    <property type="component" value="Unassembled WGS sequence"/>
</dbReference>
<feature type="domain" description="SIS" evidence="3">
    <location>
        <begin position="21"/>
        <end position="165"/>
    </location>
</feature>
<proteinExistence type="inferred from homology"/>
<dbReference type="GO" id="GO:1901135">
    <property type="term" value="P:carbohydrate derivative metabolic process"/>
    <property type="evidence" value="ECO:0007669"/>
    <property type="project" value="InterPro"/>
</dbReference>
<dbReference type="EMBL" id="MHKB01000009">
    <property type="protein sequence ID" value="OGY79377.1"/>
    <property type="molecule type" value="Genomic_DNA"/>
</dbReference>
<sequence>MMRDAVLSFHTQFAFEPVINNKEVLGSHIKFLFAGMGGSHLAADILRGWDPSLDMIIWHNYGLPAIAEEALRARLFIANSYSGNTEETIDALTQALKIGMSCCAIAVGGKLLEIAQQRGLPYIQLPDTGIQPRSALGFSIQALCTLLGLTEAACEARALADTLKPQELESLGQALADRLHDKVPVIYSSFRNQAVAYNWKIKFNETGKIPAFYNTLPELNHNEMTGFDVQEASRHLSERFSFLFLSDTEDDPRVQRRMNVLEGLYRERGFPVEVLELSGQSRFYRMFASLVVADWTALSVAEGYGLESEQVPMVEEFKKLMR</sequence>
<accession>A0A1G2ATR6</accession>
<dbReference type="SUPFAM" id="SSF53697">
    <property type="entry name" value="SIS domain"/>
    <property type="match status" value="1"/>
</dbReference>
<dbReference type="STRING" id="1798540.A3B74_00865"/>
<organism evidence="4 5">
    <name type="scientific">Candidatus Kerfeldbacteria bacterium RIFCSPHIGHO2_02_FULL_42_14</name>
    <dbReference type="NCBI Taxonomy" id="1798540"/>
    <lineage>
        <taxon>Bacteria</taxon>
        <taxon>Candidatus Kerfeldiibacteriota</taxon>
    </lineage>
</organism>
<evidence type="ECO:0000256" key="1">
    <source>
        <dbReference type="ARBA" id="ARBA00010523"/>
    </source>
</evidence>
<evidence type="ECO:0000313" key="4">
    <source>
        <dbReference type="EMBL" id="OGY79377.1"/>
    </source>
</evidence>
<name>A0A1G2ATR6_9BACT</name>
<dbReference type="CDD" id="cd05637">
    <property type="entry name" value="SIS_PGI_PMI_2"/>
    <property type="match status" value="1"/>
</dbReference>
<dbReference type="Pfam" id="PF10432">
    <property type="entry name" value="bact-PGI_C"/>
    <property type="match status" value="1"/>
</dbReference>
<dbReference type="PROSITE" id="PS51464">
    <property type="entry name" value="SIS"/>
    <property type="match status" value="1"/>
</dbReference>
<reference evidence="4 5" key="1">
    <citation type="journal article" date="2016" name="Nat. Commun.">
        <title>Thousands of microbial genomes shed light on interconnected biogeochemical processes in an aquifer system.</title>
        <authorList>
            <person name="Anantharaman K."/>
            <person name="Brown C.T."/>
            <person name="Hug L.A."/>
            <person name="Sharon I."/>
            <person name="Castelle C.J."/>
            <person name="Probst A.J."/>
            <person name="Thomas B.C."/>
            <person name="Singh A."/>
            <person name="Wilkins M.J."/>
            <person name="Karaoz U."/>
            <person name="Brodie E.L."/>
            <person name="Williams K.H."/>
            <person name="Hubbard S.S."/>
            <person name="Banfield J.F."/>
        </authorList>
    </citation>
    <scope>NUCLEOTIDE SEQUENCE [LARGE SCALE GENOMIC DNA]</scope>
</reference>
<keyword evidence="2" id="KW-0413">Isomerase</keyword>
<dbReference type="InterPro" id="IPR046348">
    <property type="entry name" value="SIS_dom_sf"/>
</dbReference>
<evidence type="ECO:0000259" key="3">
    <source>
        <dbReference type="PROSITE" id="PS51464"/>
    </source>
</evidence>
<evidence type="ECO:0000313" key="5">
    <source>
        <dbReference type="Proteomes" id="UP000177165"/>
    </source>
</evidence>
<dbReference type="GO" id="GO:0004476">
    <property type="term" value="F:mannose-6-phosphate isomerase activity"/>
    <property type="evidence" value="ECO:0007669"/>
    <property type="project" value="InterPro"/>
</dbReference>
<gene>
    <name evidence="4" type="ORF">A3B74_00865</name>
</gene>
<dbReference type="InterPro" id="IPR019490">
    <property type="entry name" value="Glu6P/Mann6P_isomerase_C"/>
</dbReference>
<dbReference type="GO" id="GO:0097367">
    <property type="term" value="F:carbohydrate derivative binding"/>
    <property type="evidence" value="ECO:0007669"/>
    <property type="project" value="InterPro"/>
</dbReference>
<comment type="caution">
    <text evidence="4">The sequence shown here is derived from an EMBL/GenBank/DDBJ whole genome shotgun (WGS) entry which is preliminary data.</text>
</comment>
<dbReference type="Gene3D" id="3.40.50.10490">
    <property type="entry name" value="Glucose-6-phosphate isomerase like protein, domain 1"/>
    <property type="match status" value="2"/>
</dbReference>
<dbReference type="GO" id="GO:0005975">
    <property type="term" value="P:carbohydrate metabolic process"/>
    <property type="evidence" value="ECO:0007669"/>
    <property type="project" value="InterPro"/>
</dbReference>
<evidence type="ECO:0000256" key="2">
    <source>
        <dbReference type="ARBA" id="ARBA00023235"/>
    </source>
</evidence>
<dbReference type="AlphaFoldDB" id="A0A1G2ATR6"/>